<keyword evidence="1" id="KW-0812">Transmembrane</keyword>
<dbReference type="InterPro" id="IPR016054">
    <property type="entry name" value="LY6_UPA_recep-like"/>
</dbReference>
<evidence type="ECO:0000313" key="3">
    <source>
        <dbReference type="Proteomes" id="UP000515163"/>
    </source>
</evidence>
<protein>
    <submittedName>
        <fullName evidence="4">Uncharacterized protein LOC116302409</fullName>
    </submittedName>
</protein>
<dbReference type="AlphaFoldDB" id="A0A6P8ILA2"/>
<name>A0A6P8ILA2_ACTTE</name>
<dbReference type="Pfam" id="PF00021">
    <property type="entry name" value="UPAR_LY6"/>
    <property type="match status" value="1"/>
</dbReference>
<dbReference type="RefSeq" id="XP_031567557.1">
    <property type="nucleotide sequence ID" value="XM_031711697.1"/>
</dbReference>
<dbReference type="Gene3D" id="2.10.60.10">
    <property type="entry name" value="CD59"/>
    <property type="match status" value="1"/>
</dbReference>
<dbReference type="OrthoDB" id="10303583at2759"/>
<dbReference type="Proteomes" id="UP000515163">
    <property type="component" value="Unplaced"/>
</dbReference>
<feature type="transmembrane region" description="Helical" evidence="1">
    <location>
        <begin position="131"/>
        <end position="150"/>
    </location>
</feature>
<dbReference type="CDD" id="cd00117">
    <property type="entry name" value="TFP"/>
    <property type="match status" value="1"/>
</dbReference>
<keyword evidence="1" id="KW-0472">Membrane</keyword>
<dbReference type="KEGG" id="aten:116302409"/>
<reference evidence="4" key="1">
    <citation type="submission" date="2025-08" db="UniProtKB">
        <authorList>
            <consortium name="RefSeq"/>
        </authorList>
    </citation>
    <scope>IDENTIFICATION</scope>
    <source>
        <tissue evidence="4">Tentacle</tissue>
    </source>
</reference>
<feature type="domain" description="UPAR/Ly6" evidence="2">
    <location>
        <begin position="41"/>
        <end position="122"/>
    </location>
</feature>
<gene>
    <name evidence="4" type="primary">LOC116302409</name>
</gene>
<dbReference type="InterPro" id="IPR045860">
    <property type="entry name" value="Snake_toxin-like_sf"/>
</dbReference>
<evidence type="ECO:0000256" key="1">
    <source>
        <dbReference type="SAM" id="Phobius"/>
    </source>
</evidence>
<evidence type="ECO:0000313" key="4">
    <source>
        <dbReference type="RefSeq" id="XP_031567557.1"/>
    </source>
</evidence>
<keyword evidence="1" id="KW-1133">Transmembrane helix</keyword>
<proteinExistence type="predicted"/>
<evidence type="ECO:0000259" key="2">
    <source>
        <dbReference type="Pfam" id="PF00021"/>
    </source>
</evidence>
<dbReference type="InParanoid" id="A0A6P8ILA2"/>
<organism evidence="3 4">
    <name type="scientific">Actinia tenebrosa</name>
    <name type="common">Australian red waratah sea anemone</name>
    <dbReference type="NCBI Taxonomy" id="6105"/>
    <lineage>
        <taxon>Eukaryota</taxon>
        <taxon>Metazoa</taxon>
        <taxon>Cnidaria</taxon>
        <taxon>Anthozoa</taxon>
        <taxon>Hexacorallia</taxon>
        <taxon>Actiniaria</taxon>
        <taxon>Actiniidae</taxon>
        <taxon>Actinia</taxon>
    </lineage>
</organism>
<sequence>MLIQNSTFFSESRKHKLKMNIQKSLLTILLFLFIVVEGNCLWCYECLSNISWLDCHRHMFKRKCNFSEKFCLKATRYADDKGNPEKTMVKLCTEKELCSGYECKKYNVECEVNCCDTDFCNGTGLLPRMNVFFIAMIVINTVFINTLRMFPLVG</sequence>
<accession>A0A6P8ILA2</accession>
<keyword evidence="3" id="KW-1185">Reference proteome</keyword>
<dbReference type="SUPFAM" id="SSF57302">
    <property type="entry name" value="Snake toxin-like"/>
    <property type="match status" value="1"/>
</dbReference>
<dbReference type="GeneID" id="116302409"/>